<comment type="caution">
    <text evidence="2">The sequence shown here is derived from an EMBL/GenBank/DDBJ whole genome shotgun (WGS) entry which is preliminary data.</text>
</comment>
<keyword evidence="3" id="KW-1185">Reference proteome</keyword>
<evidence type="ECO:0000313" key="3">
    <source>
        <dbReference type="Proteomes" id="UP000472320"/>
    </source>
</evidence>
<reference evidence="2 3" key="1">
    <citation type="submission" date="2019-11" db="EMBL/GenBank/DDBJ databases">
        <title>Type strains purchased from KCTC, JCM and DSMZ.</title>
        <authorList>
            <person name="Lu H."/>
        </authorList>
    </citation>
    <scope>NUCLEOTIDE SEQUENCE [LARGE SCALE GENOMIC DNA]</scope>
    <source>
        <strain evidence="2 3">JCM 31587</strain>
    </source>
</reference>
<dbReference type="InterPro" id="IPR025391">
    <property type="entry name" value="DUF4123"/>
</dbReference>
<accession>A0A6L6QG22</accession>
<sequence>MLALSDLEQIYASHCRHGEERLYLLADHAGLPELSHKLRANGVSWTNLLGDDKRPALTAASPLLFEVSFSNGRLVKRQLMQRLHDIGQHSFSLLMIATPLEPQVLAKSLAKRMDGILSEGEEIVLRFFDTRVLPQLLEVMNEHEQRIWLSVATGWWYSNRDGTTAHISSEFQPQDAHLAPQLISDEQLSYLLEASEIDQIAYLLESNLLEQFHRMCPIERYRLLQSKITAARALRLANLGDLALFCGLAFLHGAQFDTQAPWCDILARVRDGELTLDQAVELVDQREELH</sequence>
<evidence type="ECO:0000259" key="1">
    <source>
        <dbReference type="Pfam" id="PF13503"/>
    </source>
</evidence>
<dbReference type="OrthoDB" id="8755279at2"/>
<feature type="domain" description="DUF4123" evidence="1">
    <location>
        <begin position="22"/>
        <end position="145"/>
    </location>
</feature>
<dbReference type="RefSeq" id="WP_155453996.1">
    <property type="nucleotide sequence ID" value="NZ_WNKX01000006.1"/>
</dbReference>
<dbReference type="AlphaFoldDB" id="A0A6L6QG22"/>
<organism evidence="2 3">
    <name type="scientific">Massilia eburnea</name>
    <dbReference type="NCBI Taxonomy" id="1776165"/>
    <lineage>
        <taxon>Bacteria</taxon>
        <taxon>Pseudomonadati</taxon>
        <taxon>Pseudomonadota</taxon>
        <taxon>Betaproteobacteria</taxon>
        <taxon>Burkholderiales</taxon>
        <taxon>Oxalobacteraceae</taxon>
        <taxon>Telluria group</taxon>
        <taxon>Massilia</taxon>
    </lineage>
</organism>
<dbReference type="Proteomes" id="UP000472320">
    <property type="component" value="Unassembled WGS sequence"/>
</dbReference>
<dbReference type="EMBL" id="WNKX01000006">
    <property type="protein sequence ID" value="MTW11044.1"/>
    <property type="molecule type" value="Genomic_DNA"/>
</dbReference>
<proteinExistence type="predicted"/>
<protein>
    <submittedName>
        <fullName evidence="2">DUF4123 domain-containing protein</fullName>
    </submittedName>
</protein>
<dbReference type="Pfam" id="PF13503">
    <property type="entry name" value="DUF4123"/>
    <property type="match status" value="1"/>
</dbReference>
<gene>
    <name evidence="2" type="ORF">GM658_10565</name>
</gene>
<name>A0A6L6QG22_9BURK</name>
<evidence type="ECO:0000313" key="2">
    <source>
        <dbReference type="EMBL" id="MTW11044.1"/>
    </source>
</evidence>